<dbReference type="AlphaFoldDB" id="A0A8J5K0X8"/>
<feature type="region of interest" description="Disordered" evidence="12">
    <location>
        <begin position="96"/>
        <end position="134"/>
    </location>
</feature>
<evidence type="ECO:0000256" key="12">
    <source>
        <dbReference type="SAM" id="MobiDB-lite"/>
    </source>
</evidence>
<reference evidence="13" key="1">
    <citation type="journal article" date="2021" name="Sci. Adv.">
        <title>The American lobster genome reveals insights on longevity, neural, and immune adaptations.</title>
        <authorList>
            <person name="Polinski J.M."/>
            <person name="Zimin A.V."/>
            <person name="Clark K.F."/>
            <person name="Kohn A.B."/>
            <person name="Sadowski N."/>
            <person name="Timp W."/>
            <person name="Ptitsyn A."/>
            <person name="Khanna P."/>
            <person name="Romanova D.Y."/>
            <person name="Williams P."/>
            <person name="Greenwood S.J."/>
            <person name="Moroz L.L."/>
            <person name="Walt D.R."/>
            <person name="Bodnar A.G."/>
        </authorList>
    </citation>
    <scope>NUCLEOTIDE SEQUENCE</scope>
    <source>
        <strain evidence="13">GMGI-L3</strain>
    </source>
</reference>
<dbReference type="PANTHER" id="PTHR12442:SF11">
    <property type="entry name" value="DYNEIN AXONEMAL INTERMEDIATE CHAIN 1"/>
    <property type="match status" value="1"/>
</dbReference>
<dbReference type="Proteomes" id="UP000747542">
    <property type="component" value="Unassembled WGS sequence"/>
</dbReference>
<evidence type="ECO:0000256" key="6">
    <source>
        <dbReference type="ARBA" id="ARBA00022701"/>
    </source>
</evidence>
<dbReference type="Gene3D" id="2.130.10.10">
    <property type="entry name" value="YVTN repeat-like/Quinoprotein amine dehydrogenase"/>
    <property type="match status" value="1"/>
</dbReference>
<evidence type="ECO:0000313" key="14">
    <source>
        <dbReference type="Proteomes" id="UP000747542"/>
    </source>
</evidence>
<evidence type="ECO:0000256" key="3">
    <source>
        <dbReference type="ARBA" id="ARBA00011059"/>
    </source>
</evidence>
<keyword evidence="6" id="KW-0493">Microtubule</keyword>
<feature type="compositionally biased region" description="Polar residues" evidence="12">
    <location>
        <begin position="124"/>
        <end position="133"/>
    </location>
</feature>
<name>A0A8J5K0X8_HOMAM</name>
<dbReference type="InterPro" id="IPR036322">
    <property type="entry name" value="WD40_repeat_dom_sf"/>
</dbReference>
<keyword evidence="8" id="KW-0243">Dynein</keyword>
<evidence type="ECO:0000256" key="7">
    <source>
        <dbReference type="ARBA" id="ARBA00022737"/>
    </source>
</evidence>
<keyword evidence="7" id="KW-0677">Repeat</keyword>
<dbReference type="EMBL" id="JAHLQT010021643">
    <property type="protein sequence ID" value="KAG7167341.1"/>
    <property type="molecule type" value="Genomic_DNA"/>
</dbReference>
<feature type="compositionally biased region" description="Acidic residues" evidence="12">
    <location>
        <begin position="49"/>
        <end position="59"/>
    </location>
</feature>
<evidence type="ECO:0000256" key="4">
    <source>
        <dbReference type="ARBA" id="ARBA00022490"/>
    </source>
</evidence>
<keyword evidence="11" id="KW-0966">Cell projection</keyword>
<dbReference type="GO" id="GO:0036157">
    <property type="term" value="C:outer dynein arm"/>
    <property type="evidence" value="ECO:0007669"/>
    <property type="project" value="TreeGrafter"/>
</dbReference>
<dbReference type="InterPro" id="IPR015943">
    <property type="entry name" value="WD40/YVTN_repeat-like_dom_sf"/>
</dbReference>
<evidence type="ECO:0000256" key="2">
    <source>
        <dbReference type="ARBA" id="ARBA00004245"/>
    </source>
</evidence>
<feature type="compositionally biased region" description="Basic and acidic residues" evidence="12">
    <location>
        <begin position="101"/>
        <end position="113"/>
    </location>
</feature>
<evidence type="ECO:0000313" key="13">
    <source>
        <dbReference type="EMBL" id="KAG7167341.1"/>
    </source>
</evidence>
<keyword evidence="14" id="KW-1185">Reference proteome</keyword>
<evidence type="ECO:0000256" key="10">
    <source>
        <dbReference type="ARBA" id="ARBA00023212"/>
    </source>
</evidence>
<comment type="similarity">
    <text evidence="3">Belongs to the dynein intermediate chain family.</text>
</comment>
<dbReference type="GO" id="GO:0036158">
    <property type="term" value="P:outer dynein arm assembly"/>
    <property type="evidence" value="ECO:0007669"/>
    <property type="project" value="TreeGrafter"/>
</dbReference>
<dbReference type="PANTHER" id="PTHR12442">
    <property type="entry name" value="DYNEIN INTERMEDIATE CHAIN"/>
    <property type="match status" value="1"/>
</dbReference>
<dbReference type="GO" id="GO:0045504">
    <property type="term" value="F:dynein heavy chain binding"/>
    <property type="evidence" value="ECO:0007669"/>
    <property type="project" value="TreeGrafter"/>
</dbReference>
<keyword evidence="5" id="KW-0853">WD repeat</keyword>
<evidence type="ECO:0000256" key="8">
    <source>
        <dbReference type="ARBA" id="ARBA00023017"/>
    </source>
</evidence>
<proteinExistence type="inferred from homology"/>
<feature type="non-terminal residue" evidence="13">
    <location>
        <position position="1"/>
    </location>
</feature>
<comment type="caution">
    <text evidence="13">The sequence shown here is derived from an EMBL/GenBank/DDBJ whole genome shotgun (WGS) entry which is preliminary data.</text>
</comment>
<feature type="region of interest" description="Disordered" evidence="12">
    <location>
        <begin position="1"/>
        <end position="70"/>
    </location>
</feature>
<keyword evidence="10" id="KW-0206">Cytoskeleton</keyword>
<evidence type="ECO:0000256" key="1">
    <source>
        <dbReference type="ARBA" id="ARBA00004138"/>
    </source>
</evidence>
<evidence type="ECO:0000256" key="11">
    <source>
        <dbReference type="ARBA" id="ARBA00023273"/>
    </source>
</evidence>
<feature type="non-terminal residue" evidence="13">
    <location>
        <position position="302"/>
    </location>
</feature>
<dbReference type="InterPro" id="IPR050687">
    <property type="entry name" value="Dynein_IC"/>
</dbReference>
<accession>A0A8J5K0X8</accession>
<sequence>AGPRPPGQPFQLQRASVPDPEVSLQGDEAVREEEEGTVLASKVMRLWEDEGEEEEEEEGGLFWPTKREPPPSTTFSANVGFSIIFDAYHHHTLLPANKNNQEGKNKDSKDGKQHQPGLERSAPYPTSLTQVTTKGKGGCDLAALMPTVTTVERMINQNLFDDVMEDFQYWDDSSDDYRGVEGTLLPLWRFNYPKARAFIVADVCWSTTHSDLFAAAYTNGGEGGTETGGLVCLYTLKNPGVPERLLHTPTALTSVHLHPTRASVLVGGLTDGSVMFLDARLSRCPRVLISTTSSGKHLLPVS</sequence>
<dbReference type="GO" id="GO:0003341">
    <property type="term" value="P:cilium movement"/>
    <property type="evidence" value="ECO:0007669"/>
    <property type="project" value="TreeGrafter"/>
</dbReference>
<keyword evidence="9" id="KW-0505">Motor protein</keyword>
<organism evidence="13 14">
    <name type="scientific">Homarus americanus</name>
    <name type="common">American lobster</name>
    <dbReference type="NCBI Taxonomy" id="6706"/>
    <lineage>
        <taxon>Eukaryota</taxon>
        <taxon>Metazoa</taxon>
        <taxon>Ecdysozoa</taxon>
        <taxon>Arthropoda</taxon>
        <taxon>Crustacea</taxon>
        <taxon>Multicrustacea</taxon>
        <taxon>Malacostraca</taxon>
        <taxon>Eumalacostraca</taxon>
        <taxon>Eucarida</taxon>
        <taxon>Decapoda</taxon>
        <taxon>Pleocyemata</taxon>
        <taxon>Astacidea</taxon>
        <taxon>Nephropoidea</taxon>
        <taxon>Nephropidae</taxon>
        <taxon>Homarus</taxon>
    </lineage>
</organism>
<comment type="subcellular location">
    <subcellularLocation>
        <location evidence="1">Cell projection</location>
        <location evidence="1">Cilium</location>
    </subcellularLocation>
    <subcellularLocation>
        <location evidence="2">Cytoplasm</location>
        <location evidence="2">Cytoskeleton</location>
    </subcellularLocation>
</comment>
<evidence type="ECO:0000256" key="9">
    <source>
        <dbReference type="ARBA" id="ARBA00023175"/>
    </source>
</evidence>
<dbReference type="SUPFAM" id="SSF50978">
    <property type="entry name" value="WD40 repeat-like"/>
    <property type="match status" value="1"/>
</dbReference>
<dbReference type="GO" id="GO:0045503">
    <property type="term" value="F:dynein light chain binding"/>
    <property type="evidence" value="ECO:0007669"/>
    <property type="project" value="TreeGrafter"/>
</dbReference>
<protein>
    <submittedName>
        <fullName evidence="13">Dynein, 78 kDa intermediate chain, flagellar outer arm-like 2</fullName>
    </submittedName>
</protein>
<keyword evidence="4" id="KW-0963">Cytoplasm</keyword>
<gene>
    <name evidence="13" type="primary">ODA9-L2</name>
    <name evidence="13" type="ORF">Hamer_G012783</name>
</gene>
<evidence type="ECO:0000256" key="5">
    <source>
        <dbReference type="ARBA" id="ARBA00022574"/>
    </source>
</evidence>
<dbReference type="GO" id="GO:0005874">
    <property type="term" value="C:microtubule"/>
    <property type="evidence" value="ECO:0007669"/>
    <property type="project" value="UniProtKB-KW"/>
</dbReference>
<keyword evidence="13" id="KW-0282">Flagellum</keyword>
<keyword evidence="13" id="KW-0969">Cilium</keyword>